<dbReference type="GO" id="GO:0046872">
    <property type="term" value="F:metal ion binding"/>
    <property type="evidence" value="ECO:0007669"/>
    <property type="project" value="UniProtKB-KW"/>
</dbReference>
<keyword evidence="4" id="KW-0479">Metal-binding</keyword>
<sequence length="293" mass="31994">MRLLILLCAFCLSLPLSAAEKLKVVTSFSILADITRHIGGEHIQLTNMVGADSDAHTYETSPDDARAVRSAQLVIENGLGFEPWLDRLVKSTESRALVIQASTGVIPRSLEEDGQTIPDPHAWNNLANADLYVRNITQALKQLDPANAAEYQQNAAAYLAQAHDLLAYAREKLGKLPADRRSLVTSHDAFGYLGQAYGLQLLAPQGLSTEREASATEVAALIRQIREQHIRAVFVENIKDPRLMRQIAEESGAKIGGTLHSDALASEGPASTYLGLYRDNVDTLYQALTATRH</sequence>
<organism evidence="8 9">
    <name type="scientific">Pseudomonas nitroreducens</name>
    <dbReference type="NCBI Taxonomy" id="46680"/>
    <lineage>
        <taxon>Bacteria</taxon>
        <taxon>Pseudomonadati</taxon>
        <taxon>Pseudomonadota</taxon>
        <taxon>Gammaproteobacteria</taxon>
        <taxon>Pseudomonadales</taxon>
        <taxon>Pseudomonadaceae</taxon>
        <taxon>Pseudomonas</taxon>
    </lineage>
</organism>
<dbReference type="Proteomes" id="UP000566995">
    <property type="component" value="Unassembled WGS sequence"/>
</dbReference>
<evidence type="ECO:0000256" key="2">
    <source>
        <dbReference type="ARBA" id="ARBA00011028"/>
    </source>
</evidence>
<dbReference type="InterPro" id="IPR006129">
    <property type="entry name" value="AdhesinB"/>
</dbReference>
<feature type="chain" id="PRO_5031098442" evidence="7">
    <location>
        <begin position="19"/>
        <end position="293"/>
    </location>
</feature>
<evidence type="ECO:0000313" key="9">
    <source>
        <dbReference type="Proteomes" id="UP000566995"/>
    </source>
</evidence>
<dbReference type="CDD" id="cd01137">
    <property type="entry name" value="PsaA"/>
    <property type="match status" value="1"/>
</dbReference>
<accession>A0A7W7KNU7</accession>
<evidence type="ECO:0000256" key="1">
    <source>
        <dbReference type="ARBA" id="ARBA00004196"/>
    </source>
</evidence>
<dbReference type="PRINTS" id="PR00690">
    <property type="entry name" value="ADHESNFAMILY"/>
</dbReference>
<comment type="similarity">
    <text evidence="2 6">Belongs to the bacterial solute-binding protein 9 family.</text>
</comment>
<comment type="caution">
    <text evidence="8">The sequence shown here is derived from an EMBL/GenBank/DDBJ whole genome shotgun (WGS) entry which is preliminary data.</text>
</comment>
<proteinExistence type="inferred from homology"/>
<feature type="signal peptide" evidence="7">
    <location>
        <begin position="1"/>
        <end position="18"/>
    </location>
</feature>
<dbReference type="EMBL" id="JACHLI010000021">
    <property type="protein sequence ID" value="MBB4865723.1"/>
    <property type="molecule type" value="Genomic_DNA"/>
</dbReference>
<protein>
    <submittedName>
        <fullName evidence="8">Zinc/manganese transport system substrate-binding protein</fullName>
    </submittedName>
</protein>
<evidence type="ECO:0000256" key="7">
    <source>
        <dbReference type="SAM" id="SignalP"/>
    </source>
</evidence>
<keyword evidence="5 7" id="KW-0732">Signal</keyword>
<evidence type="ECO:0000256" key="4">
    <source>
        <dbReference type="ARBA" id="ARBA00022723"/>
    </source>
</evidence>
<comment type="subcellular location">
    <subcellularLocation>
        <location evidence="1">Cell envelope</location>
    </subcellularLocation>
</comment>
<gene>
    <name evidence="8" type="ORF">HNP46_004624</name>
</gene>
<dbReference type="Pfam" id="PF01297">
    <property type="entry name" value="ZnuA"/>
    <property type="match status" value="1"/>
</dbReference>
<dbReference type="SUPFAM" id="SSF53807">
    <property type="entry name" value="Helical backbone' metal receptor"/>
    <property type="match status" value="1"/>
</dbReference>
<evidence type="ECO:0000256" key="3">
    <source>
        <dbReference type="ARBA" id="ARBA00022448"/>
    </source>
</evidence>
<dbReference type="GO" id="GO:0030313">
    <property type="term" value="C:cell envelope"/>
    <property type="evidence" value="ECO:0007669"/>
    <property type="project" value="UniProtKB-SubCell"/>
</dbReference>
<dbReference type="PANTHER" id="PTHR42953">
    <property type="entry name" value="HIGH-AFFINITY ZINC UPTAKE SYSTEM PROTEIN ZNUA-RELATED"/>
    <property type="match status" value="1"/>
</dbReference>
<dbReference type="InterPro" id="IPR006127">
    <property type="entry name" value="ZnuA-like"/>
</dbReference>
<dbReference type="PANTHER" id="PTHR42953:SF1">
    <property type="entry name" value="METAL-BINDING PROTEIN HI_0362-RELATED"/>
    <property type="match status" value="1"/>
</dbReference>
<dbReference type="GO" id="GO:0030001">
    <property type="term" value="P:metal ion transport"/>
    <property type="evidence" value="ECO:0007669"/>
    <property type="project" value="InterPro"/>
</dbReference>
<dbReference type="Gene3D" id="3.40.50.1980">
    <property type="entry name" value="Nitrogenase molybdenum iron protein domain"/>
    <property type="match status" value="2"/>
</dbReference>
<reference evidence="8 9" key="1">
    <citation type="submission" date="2020-08" db="EMBL/GenBank/DDBJ databases">
        <title>Functional genomics of gut bacteria from endangered species of beetles.</title>
        <authorList>
            <person name="Carlos-Shanley C."/>
        </authorList>
    </citation>
    <scope>NUCLEOTIDE SEQUENCE [LARGE SCALE GENOMIC DNA]</scope>
    <source>
        <strain evidence="8 9">S00179</strain>
    </source>
</reference>
<dbReference type="InterPro" id="IPR050492">
    <property type="entry name" value="Bact_metal-bind_prot9"/>
</dbReference>
<dbReference type="PRINTS" id="PR00691">
    <property type="entry name" value="ADHESINB"/>
</dbReference>
<dbReference type="InterPro" id="IPR006128">
    <property type="entry name" value="Lipoprotein_PsaA-like"/>
</dbReference>
<evidence type="ECO:0000256" key="6">
    <source>
        <dbReference type="RuleBase" id="RU003512"/>
    </source>
</evidence>
<dbReference type="AlphaFoldDB" id="A0A7W7KNU7"/>
<dbReference type="RefSeq" id="WP_184593516.1">
    <property type="nucleotide sequence ID" value="NZ_JACHLI010000021.1"/>
</dbReference>
<keyword evidence="3 6" id="KW-0813">Transport</keyword>
<dbReference type="GO" id="GO:0007155">
    <property type="term" value="P:cell adhesion"/>
    <property type="evidence" value="ECO:0007669"/>
    <property type="project" value="InterPro"/>
</dbReference>
<evidence type="ECO:0000256" key="5">
    <source>
        <dbReference type="ARBA" id="ARBA00022729"/>
    </source>
</evidence>
<name>A0A7W7KNU7_PSENT</name>
<evidence type="ECO:0000313" key="8">
    <source>
        <dbReference type="EMBL" id="MBB4865723.1"/>
    </source>
</evidence>